<evidence type="ECO:0000313" key="1">
    <source>
        <dbReference type="EMBL" id="KAJ7042718.1"/>
    </source>
</evidence>
<feature type="non-terminal residue" evidence="1">
    <location>
        <position position="1"/>
    </location>
</feature>
<comment type="caution">
    <text evidence="1">The sequence shown here is derived from an EMBL/GenBank/DDBJ whole genome shotgun (WGS) entry which is preliminary data.</text>
</comment>
<name>A0AAD6TB22_9AGAR</name>
<keyword evidence="2" id="KW-1185">Reference proteome</keyword>
<gene>
    <name evidence="1" type="ORF">C8F04DRAFT_894207</name>
</gene>
<protein>
    <submittedName>
        <fullName evidence="1">Uncharacterized protein</fullName>
    </submittedName>
</protein>
<organism evidence="1 2">
    <name type="scientific">Mycena alexandri</name>
    <dbReference type="NCBI Taxonomy" id="1745969"/>
    <lineage>
        <taxon>Eukaryota</taxon>
        <taxon>Fungi</taxon>
        <taxon>Dikarya</taxon>
        <taxon>Basidiomycota</taxon>
        <taxon>Agaricomycotina</taxon>
        <taxon>Agaricomycetes</taxon>
        <taxon>Agaricomycetidae</taxon>
        <taxon>Agaricales</taxon>
        <taxon>Marasmiineae</taxon>
        <taxon>Mycenaceae</taxon>
        <taxon>Mycena</taxon>
    </lineage>
</organism>
<reference evidence="1" key="1">
    <citation type="submission" date="2023-03" db="EMBL/GenBank/DDBJ databases">
        <title>Massive genome expansion in bonnet fungi (Mycena s.s.) driven by repeated elements and novel gene families across ecological guilds.</title>
        <authorList>
            <consortium name="Lawrence Berkeley National Laboratory"/>
            <person name="Harder C.B."/>
            <person name="Miyauchi S."/>
            <person name="Viragh M."/>
            <person name="Kuo A."/>
            <person name="Thoen E."/>
            <person name="Andreopoulos B."/>
            <person name="Lu D."/>
            <person name="Skrede I."/>
            <person name="Drula E."/>
            <person name="Henrissat B."/>
            <person name="Morin E."/>
            <person name="Kohler A."/>
            <person name="Barry K."/>
            <person name="LaButti K."/>
            <person name="Morin E."/>
            <person name="Salamov A."/>
            <person name="Lipzen A."/>
            <person name="Mereny Z."/>
            <person name="Hegedus B."/>
            <person name="Baldrian P."/>
            <person name="Stursova M."/>
            <person name="Weitz H."/>
            <person name="Taylor A."/>
            <person name="Grigoriev I.V."/>
            <person name="Nagy L.G."/>
            <person name="Martin F."/>
            <person name="Kauserud H."/>
        </authorList>
    </citation>
    <scope>NUCLEOTIDE SEQUENCE</scope>
    <source>
        <strain evidence="1">CBHHK200</strain>
    </source>
</reference>
<sequence length="90" mass="9923">IQAAHPEIVKDITSQLADLRTAGAPLLLATVRCIIIAIISDKAPELFQRCFKDESCFRVSDSFCKKFLDKSLAWSMRAGTKAAQKLPENA</sequence>
<feature type="non-terminal residue" evidence="1">
    <location>
        <position position="90"/>
    </location>
</feature>
<dbReference type="EMBL" id="JARJCM010000011">
    <property type="protein sequence ID" value="KAJ7042718.1"/>
    <property type="molecule type" value="Genomic_DNA"/>
</dbReference>
<proteinExistence type="predicted"/>
<accession>A0AAD6TB22</accession>
<evidence type="ECO:0000313" key="2">
    <source>
        <dbReference type="Proteomes" id="UP001218188"/>
    </source>
</evidence>
<dbReference type="Proteomes" id="UP001218188">
    <property type="component" value="Unassembled WGS sequence"/>
</dbReference>
<dbReference type="AlphaFoldDB" id="A0AAD6TB22"/>